<dbReference type="GO" id="GO:0000981">
    <property type="term" value="F:DNA-binding transcription factor activity, RNA polymerase II-specific"/>
    <property type="evidence" value="ECO:0007669"/>
    <property type="project" value="InterPro"/>
</dbReference>
<name>A0A9P9IC12_9PLEO</name>
<comment type="caution">
    <text evidence="3">The sequence shown here is derived from an EMBL/GenBank/DDBJ whole genome shotgun (WGS) entry which is preliminary data.</text>
</comment>
<feature type="domain" description="Zn(2)-C6 fungal-type" evidence="2">
    <location>
        <begin position="13"/>
        <end position="43"/>
    </location>
</feature>
<sequence length="499" mass="55708">MSTRRSHNKTRLGCSQCKKRRIKCDGQHPLCVNCDRKGLDCSFLLLVPSHPLLTKSTPIASTSSRPSKTSPKTPYQIHVIQPSNQLTPSRPSSLITLDPLSDDFSLPLLPKLPPHIDLKDVWKECHDTILPYHHNLLAHYKNTTCLTLATDGPGQTVWQSHVPRLANEHKFLIHGILSVASLHVSRLHEGKPERDDMNAIAADQMNRALAHFRVELGSINKDNAPALFACSTITAVYFFRTSVLDLQETQASIPPHVTEPPPELVDRSIHSIIRTFWALRGALSVLQPAWDWVVDSEISPVCTRRWWPQHWVPANPRALIEDQKLHEIEKLWARSGSRYGDSLTAALSHLRNTYGLVSLLTDPGREYPQLNAPVPYSVDDTTVGMLRDRAAMFTWVTSVSKEFIALVEEKNVEALVIVAHYAVLLGRVRNVWWMDGLGAGMLRAIAMALGREHLHLLAWPAQVLDVDVERRFGLDGVGRETGAAELGTLSTGLSMPEIV</sequence>
<keyword evidence="4" id="KW-1185">Reference proteome</keyword>
<evidence type="ECO:0000256" key="1">
    <source>
        <dbReference type="ARBA" id="ARBA00023242"/>
    </source>
</evidence>
<dbReference type="SUPFAM" id="SSF57701">
    <property type="entry name" value="Zn2/Cys6 DNA-binding domain"/>
    <property type="match status" value="1"/>
</dbReference>
<dbReference type="Pfam" id="PF11951">
    <property type="entry name" value="Fungal_trans_2"/>
    <property type="match status" value="1"/>
</dbReference>
<accession>A0A9P9IC12</accession>
<dbReference type="InterPro" id="IPR036864">
    <property type="entry name" value="Zn2-C6_fun-type_DNA-bd_sf"/>
</dbReference>
<dbReference type="SMART" id="SM00066">
    <property type="entry name" value="GAL4"/>
    <property type="match status" value="1"/>
</dbReference>
<dbReference type="InterPro" id="IPR021858">
    <property type="entry name" value="Fun_TF"/>
</dbReference>
<dbReference type="GO" id="GO:0008270">
    <property type="term" value="F:zinc ion binding"/>
    <property type="evidence" value="ECO:0007669"/>
    <property type="project" value="InterPro"/>
</dbReference>
<dbReference type="AlphaFoldDB" id="A0A9P9IC12"/>
<dbReference type="Proteomes" id="UP000700596">
    <property type="component" value="Unassembled WGS sequence"/>
</dbReference>
<dbReference type="Gene3D" id="4.10.240.10">
    <property type="entry name" value="Zn(2)-C6 fungal-type DNA-binding domain"/>
    <property type="match status" value="1"/>
</dbReference>
<reference evidence="3" key="1">
    <citation type="journal article" date="2021" name="Nat. Commun.">
        <title>Genetic determinants of endophytism in the Arabidopsis root mycobiome.</title>
        <authorList>
            <person name="Mesny F."/>
            <person name="Miyauchi S."/>
            <person name="Thiergart T."/>
            <person name="Pickel B."/>
            <person name="Atanasova L."/>
            <person name="Karlsson M."/>
            <person name="Huettel B."/>
            <person name="Barry K.W."/>
            <person name="Haridas S."/>
            <person name="Chen C."/>
            <person name="Bauer D."/>
            <person name="Andreopoulos W."/>
            <person name="Pangilinan J."/>
            <person name="LaButti K."/>
            <person name="Riley R."/>
            <person name="Lipzen A."/>
            <person name="Clum A."/>
            <person name="Drula E."/>
            <person name="Henrissat B."/>
            <person name="Kohler A."/>
            <person name="Grigoriev I.V."/>
            <person name="Martin F.M."/>
            <person name="Hacquard S."/>
        </authorList>
    </citation>
    <scope>NUCLEOTIDE SEQUENCE</scope>
    <source>
        <strain evidence="3">MPI-CAGE-CH-0243</strain>
    </source>
</reference>
<dbReference type="PANTHER" id="PTHR47657">
    <property type="entry name" value="STEROL REGULATORY ELEMENT-BINDING PROTEIN ECM22"/>
    <property type="match status" value="1"/>
</dbReference>
<evidence type="ECO:0000313" key="3">
    <source>
        <dbReference type="EMBL" id="KAH7114407.1"/>
    </source>
</evidence>
<dbReference type="OrthoDB" id="5350673at2759"/>
<dbReference type="PANTHER" id="PTHR47657:SF7">
    <property type="entry name" value="STEROL REGULATORY ELEMENT-BINDING PROTEIN ECM22"/>
    <property type="match status" value="1"/>
</dbReference>
<dbReference type="InterPro" id="IPR052400">
    <property type="entry name" value="Zn2-C6_fungal_TF"/>
</dbReference>
<dbReference type="CDD" id="cd00067">
    <property type="entry name" value="GAL4"/>
    <property type="match status" value="1"/>
</dbReference>
<keyword evidence="1" id="KW-0539">Nucleus</keyword>
<dbReference type="PROSITE" id="PS00463">
    <property type="entry name" value="ZN2_CY6_FUNGAL_1"/>
    <property type="match status" value="1"/>
</dbReference>
<evidence type="ECO:0000259" key="2">
    <source>
        <dbReference type="PROSITE" id="PS50048"/>
    </source>
</evidence>
<organism evidence="3 4">
    <name type="scientific">Dendryphion nanum</name>
    <dbReference type="NCBI Taxonomy" id="256645"/>
    <lineage>
        <taxon>Eukaryota</taxon>
        <taxon>Fungi</taxon>
        <taxon>Dikarya</taxon>
        <taxon>Ascomycota</taxon>
        <taxon>Pezizomycotina</taxon>
        <taxon>Dothideomycetes</taxon>
        <taxon>Pleosporomycetidae</taxon>
        <taxon>Pleosporales</taxon>
        <taxon>Torulaceae</taxon>
        <taxon>Dendryphion</taxon>
    </lineage>
</organism>
<gene>
    <name evidence="3" type="ORF">B0J11DRAFT_540926</name>
</gene>
<dbReference type="InterPro" id="IPR001138">
    <property type="entry name" value="Zn2Cys6_DnaBD"/>
</dbReference>
<dbReference type="Pfam" id="PF00172">
    <property type="entry name" value="Zn_clus"/>
    <property type="match status" value="1"/>
</dbReference>
<protein>
    <recommendedName>
        <fullName evidence="2">Zn(2)-C6 fungal-type domain-containing protein</fullName>
    </recommendedName>
</protein>
<evidence type="ECO:0000313" key="4">
    <source>
        <dbReference type="Proteomes" id="UP000700596"/>
    </source>
</evidence>
<proteinExistence type="predicted"/>
<dbReference type="PROSITE" id="PS50048">
    <property type="entry name" value="ZN2_CY6_FUNGAL_2"/>
    <property type="match status" value="1"/>
</dbReference>
<dbReference type="EMBL" id="JAGMWT010000017">
    <property type="protein sequence ID" value="KAH7114407.1"/>
    <property type="molecule type" value="Genomic_DNA"/>
</dbReference>